<name>A0ACC2SCN5_9FUNG</name>
<evidence type="ECO:0000313" key="1">
    <source>
        <dbReference type="EMBL" id="KAJ9060080.1"/>
    </source>
</evidence>
<comment type="caution">
    <text evidence="1">The sequence shown here is derived from an EMBL/GenBank/DDBJ whole genome shotgun (WGS) entry which is preliminary data.</text>
</comment>
<gene>
    <name evidence="1" type="ORF">DSO57_1034647</name>
</gene>
<accession>A0ACC2SCN5</accession>
<organism evidence="1 2">
    <name type="scientific">Entomophthora muscae</name>
    <dbReference type="NCBI Taxonomy" id="34485"/>
    <lineage>
        <taxon>Eukaryota</taxon>
        <taxon>Fungi</taxon>
        <taxon>Fungi incertae sedis</taxon>
        <taxon>Zoopagomycota</taxon>
        <taxon>Entomophthoromycotina</taxon>
        <taxon>Entomophthoromycetes</taxon>
        <taxon>Entomophthorales</taxon>
        <taxon>Entomophthoraceae</taxon>
        <taxon>Entomophthora</taxon>
    </lineage>
</organism>
<protein>
    <submittedName>
        <fullName evidence="1">Uncharacterized protein</fullName>
    </submittedName>
</protein>
<dbReference type="EMBL" id="QTSX02005262">
    <property type="protein sequence ID" value="KAJ9060080.1"/>
    <property type="molecule type" value="Genomic_DNA"/>
</dbReference>
<reference evidence="1" key="1">
    <citation type="submission" date="2022-04" db="EMBL/GenBank/DDBJ databases">
        <title>Genome of the entomopathogenic fungus Entomophthora muscae.</title>
        <authorList>
            <person name="Elya C."/>
            <person name="Lovett B.R."/>
            <person name="Lee E."/>
            <person name="Macias A.M."/>
            <person name="Hajek A.E."/>
            <person name="De Bivort B.L."/>
            <person name="Kasson M.T."/>
            <person name="De Fine Licht H.H."/>
            <person name="Stajich J.E."/>
        </authorList>
    </citation>
    <scope>NUCLEOTIDE SEQUENCE</scope>
    <source>
        <strain evidence="1">Berkeley</strain>
    </source>
</reference>
<sequence length="210" mass="23737">MVPELMCHLGSFKEQFKVPFTDYKKYTSFSSNEPKGKTWEKDPLKKSTTVATSSTNSTTITHTCYKCGQLGHLTWNCKQPKTSVQHLGQEDSKEDEPVDKDKDQEEDRKNSKKLLSSQVEKKTLTASCNQPSPPINPDPNIPDCNDCLLDQEACPERYFPDKEEINEDLLHRVLAVNAVIRKQDICTESPPSQEAVDTVSIPYAEQLTMP</sequence>
<proteinExistence type="predicted"/>
<keyword evidence="2" id="KW-1185">Reference proteome</keyword>
<dbReference type="Proteomes" id="UP001165960">
    <property type="component" value="Unassembled WGS sequence"/>
</dbReference>
<evidence type="ECO:0000313" key="2">
    <source>
        <dbReference type="Proteomes" id="UP001165960"/>
    </source>
</evidence>